<dbReference type="Proteomes" id="UP001454036">
    <property type="component" value="Unassembled WGS sequence"/>
</dbReference>
<dbReference type="SMART" id="SM00343">
    <property type="entry name" value="ZnF_C2HC"/>
    <property type="match status" value="1"/>
</dbReference>
<evidence type="ECO:0000256" key="1">
    <source>
        <dbReference type="PROSITE-ProRule" id="PRU00047"/>
    </source>
</evidence>
<dbReference type="SUPFAM" id="SSF57756">
    <property type="entry name" value="Retrovirus zinc finger-like domains"/>
    <property type="match status" value="1"/>
</dbReference>
<dbReference type="GO" id="GO:0003676">
    <property type="term" value="F:nucleic acid binding"/>
    <property type="evidence" value="ECO:0007669"/>
    <property type="project" value="InterPro"/>
</dbReference>
<dbReference type="Pfam" id="PF00098">
    <property type="entry name" value="zf-CCHC"/>
    <property type="match status" value="1"/>
</dbReference>
<keyword evidence="1" id="KW-0862">Zinc</keyword>
<proteinExistence type="predicted"/>
<dbReference type="InterPro" id="IPR001878">
    <property type="entry name" value="Znf_CCHC"/>
</dbReference>
<reference evidence="4 5" key="1">
    <citation type="submission" date="2024-01" db="EMBL/GenBank/DDBJ databases">
        <title>The complete chloroplast genome sequence of Lithospermum erythrorhizon: insights into the phylogenetic relationship among Boraginaceae species and the maternal lineages of purple gromwells.</title>
        <authorList>
            <person name="Okada T."/>
            <person name="Watanabe K."/>
        </authorList>
    </citation>
    <scope>NUCLEOTIDE SEQUENCE [LARGE SCALE GENOMIC DNA]</scope>
</reference>
<feature type="region of interest" description="Disordered" evidence="2">
    <location>
        <begin position="143"/>
        <end position="168"/>
    </location>
</feature>
<dbReference type="PROSITE" id="PS50158">
    <property type="entry name" value="ZF_CCHC"/>
    <property type="match status" value="1"/>
</dbReference>
<evidence type="ECO:0000256" key="2">
    <source>
        <dbReference type="SAM" id="MobiDB-lite"/>
    </source>
</evidence>
<name>A0AAV3QCP5_LITER</name>
<evidence type="ECO:0000313" key="5">
    <source>
        <dbReference type="Proteomes" id="UP001454036"/>
    </source>
</evidence>
<keyword evidence="1" id="KW-0479">Metal-binding</keyword>
<dbReference type="EMBL" id="BAABME010004301">
    <property type="protein sequence ID" value="GAA0161869.1"/>
    <property type="molecule type" value="Genomic_DNA"/>
</dbReference>
<feature type="domain" description="CCHC-type" evidence="3">
    <location>
        <begin position="176"/>
        <end position="189"/>
    </location>
</feature>
<sequence>MLLIKVVLNCSVNLSESTIAGNLSAIPVLNGINFKDWKENTLIVLGCMDLDLALMVYHPTPLTGESSLDDKREFEKWERSNRMSLMIIKRSIPEAFRGAVSDEVTNVKDYLAEVKKYFVKKDKNETKEQERLKQEKVEVSLFTNTSKDSDKKRRFENKAANQDPVQRKQNNDPKTCFFCGKLGHLKKNCIKY</sequence>
<accession>A0AAV3QCP5</accession>
<keyword evidence="1" id="KW-0863">Zinc-finger</keyword>
<organism evidence="4 5">
    <name type="scientific">Lithospermum erythrorhizon</name>
    <name type="common">Purple gromwell</name>
    <name type="synonym">Lithospermum officinale var. erythrorhizon</name>
    <dbReference type="NCBI Taxonomy" id="34254"/>
    <lineage>
        <taxon>Eukaryota</taxon>
        <taxon>Viridiplantae</taxon>
        <taxon>Streptophyta</taxon>
        <taxon>Embryophyta</taxon>
        <taxon>Tracheophyta</taxon>
        <taxon>Spermatophyta</taxon>
        <taxon>Magnoliopsida</taxon>
        <taxon>eudicotyledons</taxon>
        <taxon>Gunneridae</taxon>
        <taxon>Pentapetalae</taxon>
        <taxon>asterids</taxon>
        <taxon>lamiids</taxon>
        <taxon>Boraginales</taxon>
        <taxon>Boraginaceae</taxon>
        <taxon>Boraginoideae</taxon>
        <taxon>Lithospermeae</taxon>
        <taxon>Lithospermum</taxon>
    </lineage>
</organism>
<dbReference type="InterPro" id="IPR036875">
    <property type="entry name" value="Znf_CCHC_sf"/>
</dbReference>
<evidence type="ECO:0000313" key="4">
    <source>
        <dbReference type="EMBL" id="GAA0161869.1"/>
    </source>
</evidence>
<gene>
    <name evidence="4" type="ORF">LIER_18087</name>
</gene>
<dbReference type="GO" id="GO:0008270">
    <property type="term" value="F:zinc ion binding"/>
    <property type="evidence" value="ECO:0007669"/>
    <property type="project" value="UniProtKB-KW"/>
</dbReference>
<dbReference type="AlphaFoldDB" id="A0AAV3QCP5"/>
<dbReference type="Gene3D" id="4.10.60.10">
    <property type="entry name" value="Zinc finger, CCHC-type"/>
    <property type="match status" value="1"/>
</dbReference>
<feature type="compositionally biased region" description="Basic and acidic residues" evidence="2">
    <location>
        <begin position="147"/>
        <end position="157"/>
    </location>
</feature>
<evidence type="ECO:0000259" key="3">
    <source>
        <dbReference type="PROSITE" id="PS50158"/>
    </source>
</evidence>
<keyword evidence="5" id="KW-1185">Reference proteome</keyword>
<comment type="caution">
    <text evidence="4">The sequence shown here is derived from an EMBL/GenBank/DDBJ whole genome shotgun (WGS) entry which is preliminary data.</text>
</comment>
<protein>
    <recommendedName>
        <fullName evidence="3">CCHC-type domain-containing protein</fullName>
    </recommendedName>
</protein>